<proteinExistence type="predicted"/>
<protein>
    <submittedName>
        <fullName evidence="1">Uncharacterized protein</fullName>
    </submittedName>
</protein>
<dbReference type="EMBL" id="GBXM01050272">
    <property type="protein sequence ID" value="JAH58305.1"/>
    <property type="molecule type" value="Transcribed_RNA"/>
</dbReference>
<organism evidence="1">
    <name type="scientific">Anguilla anguilla</name>
    <name type="common">European freshwater eel</name>
    <name type="synonym">Muraena anguilla</name>
    <dbReference type="NCBI Taxonomy" id="7936"/>
    <lineage>
        <taxon>Eukaryota</taxon>
        <taxon>Metazoa</taxon>
        <taxon>Chordata</taxon>
        <taxon>Craniata</taxon>
        <taxon>Vertebrata</taxon>
        <taxon>Euteleostomi</taxon>
        <taxon>Actinopterygii</taxon>
        <taxon>Neopterygii</taxon>
        <taxon>Teleostei</taxon>
        <taxon>Anguilliformes</taxon>
        <taxon>Anguillidae</taxon>
        <taxon>Anguilla</taxon>
    </lineage>
</organism>
<dbReference type="AlphaFoldDB" id="A0A0E9TZF9"/>
<sequence length="18" mass="2035">MLSQGQNHPKKNSRVSHS</sequence>
<accession>A0A0E9TZF9</accession>
<name>A0A0E9TZF9_ANGAN</name>
<evidence type="ECO:0000313" key="1">
    <source>
        <dbReference type="EMBL" id="JAH58305.1"/>
    </source>
</evidence>
<reference evidence="1" key="2">
    <citation type="journal article" date="2015" name="Fish Shellfish Immunol.">
        <title>Early steps in the European eel (Anguilla anguilla)-Vibrio vulnificus interaction in the gills: Role of the RtxA13 toxin.</title>
        <authorList>
            <person name="Callol A."/>
            <person name="Pajuelo D."/>
            <person name="Ebbesson L."/>
            <person name="Teles M."/>
            <person name="MacKenzie S."/>
            <person name="Amaro C."/>
        </authorList>
    </citation>
    <scope>NUCLEOTIDE SEQUENCE</scope>
</reference>
<reference evidence="1" key="1">
    <citation type="submission" date="2014-11" db="EMBL/GenBank/DDBJ databases">
        <authorList>
            <person name="Amaro Gonzalez C."/>
        </authorList>
    </citation>
    <scope>NUCLEOTIDE SEQUENCE</scope>
</reference>